<evidence type="ECO:0000259" key="2">
    <source>
        <dbReference type="PROSITE" id="PS50181"/>
    </source>
</evidence>
<feature type="compositionally biased region" description="Basic residues" evidence="1">
    <location>
        <begin position="488"/>
        <end position="500"/>
    </location>
</feature>
<feature type="region of interest" description="Disordered" evidence="1">
    <location>
        <begin position="438"/>
        <end position="517"/>
    </location>
</feature>
<dbReference type="CDD" id="cd09917">
    <property type="entry name" value="F-box_SF"/>
    <property type="match status" value="1"/>
</dbReference>
<dbReference type="PROSITE" id="PS50181">
    <property type="entry name" value="FBOX"/>
    <property type="match status" value="1"/>
</dbReference>
<name>A0A5N5QA52_9AGAM</name>
<dbReference type="OrthoDB" id="2322499at2759"/>
<comment type="caution">
    <text evidence="3">The sequence shown here is derived from an EMBL/GenBank/DDBJ whole genome shotgun (WGS) entry which is preliminary data.</text>
</comment>
<dbReference type="AlphaFoldDB" id="A0A5N5QA52"/>
<keyword evidence="4" id="KW-1185">Reference proteome</keyword>
<sequence>MLETGQLRSMVEGEVEVYFQKIRGWKNLLPSLVTILKANKEERLDQERLNRRYDRKHKLNDLVRTLCQELGPLARVDLEVNCRDELQDSVIAESTRKYETLIIRESFPRDDEVVQLPEFLEAWKNDMPMDKFELELPKKRLVFEQFITNWRCELETRLISDLPEGTCEPDFNVPGLILTTGGGEPITSLPLGIQKLLRADATMLGPHFSVNYFPDDFSDTNRGFSTNGYNPGAASIARALLHALGRPDATYLELKALGCVFQCGRCHASAKNQTWEELVSLGITLHIPHLSKANTSQISHYLQQVDDWDRVIRHSVCSAENFTYVFTHDVTLIDYHKPLVQIRFGEPKIPHPYVYNPHKTCKLCQSVRIPNQVQADFIAEHLLNVQAYRSIVLDWPLIERYRNIPLLEPHLQRINTQIIAIYMQNTLGYDSVVTTHEHAPSMASHNEPSTRRITRSSTKAQAVGATAEVPNDAPSTPESSDYEPESRLKRKSKPKRGPKRSRNESAERDEVSVTKPPKRVKSGKLQVFINMPVEVFIEIAKYLHPFDLVLLSRVNKFFRELFMSRQAVRIWRSAQQNVPDLPPCPESICEPQYAALLFTKICSICGSFAPRNMDPILLVRLCVKCRETEAQPCPDPLKARLLPASPNLMPGKHRTRICWYLRSDIEYVEAKVKELNAAVDNEASENWEAERHKLVDQRYKDAELLRVWLGKRERDREAELDRIKKAREAEIESRLIILGWERGDFNAYYNSWSIILPRLIEILEVNRKERLEREESDRKGQRFRKLSGFARKFCENPLVRATVGPSDETEHLDPVPVEFTYQCATLLQSSPDEYQCMRFPEFVEVLNNDMPMDKFELELAKKQPLLEQSISKWRNELETRLVKMLPEDTCEPNFNVPGLTLTTGSGEPISNLPLDTQKLLRADVTFSGWGSSLYHGDFSGVGAGASENILFDMETAKITKALLTILGRPDASCIELKSLGRIFRCGRCHAQPQGQTWKDLVLHYREQTNSWNRAKPMADSAGVAYFNIHDVDLTDYHKPLMIVGTGEDQYAYAYHNHLTCRLCERINLYKRVHKEYIAEHLRDVHLIEEPEAGTHY</sequence>
<dbReference type="InterPro" id="IPR001810">
    <property type="entry name" value="F-box_dom"/>
</dbReference>
<reference evidence="3 4" key="1">
    <citation type="journal article" date="2019" name="Fungal Biol. Biotechnol.">
        <title>Draft genome sequence of fastidious pathogen Ceratobasidium theobromae, which causes vascular-streak dieback in Theobroma cacao.</title>
        <authorList>
            <person name="Ali S.S."/>
            <person name="Asman A."/>
            <person name="Shao J."/>
            <person name="Firmansyah A.P."/>
            <person name="Susilo A.W."/>
            <person name="Rosmana A."/>
            <person name="McMahon P."/>
            <person name="Junaid M."/>
            <person name="Guest D."/>
            <person name="Kheng T.Y."/>
            <person name="Meinhardt L.W."/>
            <person name="Bailey B.A."/>
        </authorList>
    </citation>
    <scope>NUCLEOTIDE SEQUENCE [LARGE SCALE GENOMIC DNA]</scope>
    <source>
        <strain evidence="3 4">CT2</strain>
    </source>
</reference>
<feature type="compositionally biased region" description="Basic and acidic residues" evidence="1">
    <location>
        <begin position="501"/>
        <end position="512"/>
    </location>
</feature>
<organism evidence="3 4">
    <name type="scientific">Ceratobasidium theobromae</name>
    <dbReference type="NCBI Taxonomy" id="1582974"/>
    <lineage>
        <taxon>Eukaryota</taxon>
        <taxon>Fungi</taxon>
        <taxon>Dikarya</taxon>
        <taxon>Basidiomycota</taxon>
        <taxon>Agaricomycotina</taxon>
        <taxon>Agaricomycetes</taxon>
        <taxon>Cantharellales</taxon>
        <taxon>Ceratobasidiaceae</taxon>
        <taxon>Ceratobasidium</taxon>
    </lineage>
</organism>
<proteinExistence type="predicted"/>
<dbReference type="EMBL" id="SSOP01000394">
    <property type="protein sequence ID" value="KAB5588670.1"/>
    <property type="molecule type" value="Genomic_DNA"/>
</dbReference>
<protein>
    <submittedName>
        <fullName evidence="3">Protein SFI1</fullName>
    </submittedName>
</protein>
<dbReference type="InterPro" id="IPR036047">
    <property type="entry name" value="F-box-like_dom_sf"/>
</dbReference>
<evidence type="ECO:0000313" key="3">
    <source>
        <dbReference type="EMBL" id="KAB5588670.1"/>
    </source>
</evidence>
<dbReference type="Pfam" id="PF00646">
    <property type="entry name" value="F-box"/>
    <property type="match status" value="1"/>
</dbReference>
<evidence type="ECO:0000313" key="4">
    <source>
        <dbReference type="Proteomes" id="UP000383932"/>
    </source>
</evidence>
<evidence type="ECO:0000256" key="1">
    <source>
        <dbReference type="SAM" id="MobiDB-lite"/>
    </source>
</evidence>
<accession>A0A5N5QA52</accession>
<feature type="domain" description="F-box" evidence="2">
    <location>
        <begin position="525"/>
        <end position="574"/>
    </location>
</feature>
<dbReference type="SUPFAM" id="SSF81383">
    <property type="entry name" value="F-box domain"/>
    <property type="match status" value="1"/>
</dbReference>
<gene>
    <name evidence="3" type="ORF">CTheo_7888</name>
</gene>
<dbReference type="Proteomes" id="UP000383932">
    <property type="component" value="Unassembled WGS sequence"/>
</dbReference>